<evidence type="ECO:0000256" key="12">
    <source>
        <dbReference type="ARBA" id="ARBA00022932"/>
    </source>
</evidence>
<evidence type="ECO:0000259" key="16">
    <source>
        <dbReference type="Pfam" id="PF25597"/>
    </source>
</evidence>
<comment type="function">
    <text evidence="1">The aspartyl protease (PR) mediates the proteolytic cleavages of the Gag and Gag-Pol polyproteins after assembly of the VLP.</text>
</comment>
<dbReference type="Pfam" id="PF22936">
    <property type="entry name" value="Pol_BBD"/>
    <property type="match status" value="1"/>
</dbReference>
<evidence type="ECO:0000256" key="13">
    <source>
        <dbReference type="ARBA" id="ARBA00023172"/>
    </source>
</evidence>
<keyword evidence="3" id="KW-0540">Nuclease</keyword>
<evidence type="ECO:0000256" key="6">
    <source>
        <dbReference type="ARBA" id="ARBA00022759"/>
    </source>
</evidence>
<dbReference type="GO" id="GO:0015074">
    <property type="term" value="P:DNA integration"/>
    <property type="evidence" value="ECO:0007669"/>
    <property type="project" value="UniProtKB-KW"/>
</dbReference>
<dbReference type="PANTHER" id="PTHR42648:SF11">
    <property type="entry name" value="TRANSPOSON TY4-P GAG-POL POLYPROTEIN"/>
    <property type="match status" value="1"/>
</dbReference>
<dbReference type="PANTHER" id="PTHR42648">
    <property type="entry name" value="TRANSPOSASE, PUTATIVE-RELATED"/>
    <property type="match status" value="1"/>
</dbReference>
<dbReference type="GO" id="GO:0006508">
    <property type="term" value="P:proteolysis"/>
    <property type="evidence" value="ECO:0007669"/>
    <property type="project" value="UniProtKB-KW"/>
</dbReference>
<dbReference type="AlphaFoldDB" id="A0A834T3B6"/>
<evidence type="ECO:0000313" key="18">
    <source>
        <dbReference type="Proteomes" id="UP000634136"/>
    </source>
</evidence>
<feature type="region of interest" description="Disordered" evidence="14">
    <location>
        <begin position="73"/>
        <end position="100"/>
    </location>
</feature>
<dbReference type="GO" id="GO:0046872">
    <property type="term" value="F:metal ion binding"/>
    <property type="evidence" value="ECO:0007669"/>
    <property type="project" value="UniProtKB-KW"/>
</dbReference>
<comment type="caution">
    <text evidence="17">The sequence shown here is derived from an EMBL/GenBank/DDBJ whole genome shotgun (WGS) entry which is preliminary data.</text>
</comment>
<dbReference type="EMBL" id="JAAIUW010000011">
    <property type="protein sequence ID" value="KAF7808559.1"/>
    <property type="molecule type" value="Genomic_DNA"/>
</dbReference>
<protein>
    <submittedName>
        <fullName evidence="17">Retrovirus-related Pol polyprotein from transposon TNT 1-94</fullName>
    </submittedName>
</protein>
<keyword evidence="12" id="KW-0239">DNA-directed DNA polymerase</keyword>
<dbReference type="GO" id="GO:0004519">
    <property type="term" value="F:endonuclease activity"/>
    <property type="evidence" value="ECO:0007669"/>
    <property type="project" value="UniProtKB-KW"/>
</dbReference>
<evidence type="ECO:0000256" key="11">
    <source>
        <dbReference type="ARBA" id="ARBA00022918"/>
    </source>
</evidence>
<dbReference type="GO" id="GO:0003887">
    <property type="term" value="F:DNA-directed DNA polymerase activity"/>
    <property type="evidence" value="ECO:0007669"/>
    <property type="project" value="UniProtKB-KW"/>
</dbReference>
<keyword evidence="4" id="KW-0479">Metal-binding</keyword>
<dbReference type="GO" id="GO:0003964">
    <property type="term" value="F:RNA-directed DNA polymerase activity"/>
    <property type="evidence" value="ECO:0007669"/>
    <property type="project" value="UniProtKB-KW"/>
</dbReference>
<dbReference type="Pfam" id="PF14223">
    <property type="entry name" value="Retrotran_gag_2"/>
    <property type="match status" value="1"/>
</dbReference>
<evidence type="ECO:0000259" key="15">
    <source>
        <dbReference type="Pfam" id="PF22936"/>
    </source>
</evidence>
<evidence type="ECO:0000256" key="10">
    <source>
        <dbReference type="ARBA" id="ARBA00022908"/>
    </source>
</evidence>
<sequence length="340" mass="38027">MLKMKEEDSVKENSSKLLEGVNKIRLLGEEFTDHMIFEKMLISLPPKFEAKVQKHRTKMRDDEVVEGAFFAKHKGKQGSGSGKKNYANRGRKQKNAKNNKKRDKFPLCSICQWKNHLEKEYRAVKPVAGKPLEDKEEPSESLFTVSQGSCSYDGGVWVIDNGCTSHMCKEEKVLCDLYKSVQIIVTLGNDDYTKMTWVNFLSQKSQVVCIFEEFKAMVELQSGCQAVGNMTLIETWNGVNPSTQHLKISCCACYVHVPAIRRRKLNAKAQLGIFLGLAHFGALKQGYTASNVAALFTEIVVKLQGFLKVVITDRNPISLAIFGTNCSNLVGLNYAASLPS</sequence>
<keyword evidence="9" id="KW-0460">Magnesium</keyword>
<dbReference type="GO" id="GO:0008233">
    <property type="term" value="F:peptidase activity"/>
    <property type="evidence" value="ECO:0007669"/>
    <property type="project" value="UniProtKB-KW"/>
</dbReference>
<dbReference type="InterPro" id="IPR039537">
    <property type="entry name" value="Retrotran_Ty1/copia-like"/>
</dbReference>
<keyword evidence="10" id="KW-0229">DNA integration</keyword>
<keyword evidence="2" id="KW-0645">Protease</keyword>
<dbReference type="Pfam" id="PF25597">
    <property type="entry name" value="SH3_retrovirus"/>
    <property type="match status" value="1"/>
</dbReference>
<dbReference type="Proteomes" id="UP000634136">
    <property type="component" value="Unassembled WGS sequence"/>
</dbReference>
<gene>
    <name evidence="17" type="ORF">G2W53_035302</name>
</gene>
<evidence type="ECO:0000256" key="4">
    <source>
        <dbReference type="ARBA" id="ARBA00022723"/>
    </source>
</evidence>
<keyword evidence="11" id="KW-0695">RNA-directed DNA polymerase</keyword>
<keyword evidence="8" id="KW-0067">ATP-binding</keyword>
<feature type="compositionally biased region" description="Basic residues" evidence="14">
    <location>
        <begin position="89"/>
        <end position="100"/>
    </location>
</feature>
<evidence type="ECO:0000256" key="1">
    <source>
        <dbReference type="ARBA" id="ARBA00002180"/>
    </source>
</evidence>
<evidence type="ECO:0000256" key="7">
    <source>
        <dbReference type="ARBA" id="ARBA00022801"/>
    </source>
</evidence>
<evidence type="ECO:0000256" key="8">
    <source>
        <dbReference type="ARBA" id="ARBA00022840"/>
    </source>
</evidence>
<evidence type="ECO:0000256" key="2">
    <source>
        <dbReference type="ARBA" id="ARBA00022670"/>
    </source>
</evidence>
<keyword evidence="7" id="KW-0378">Hydrolase</keyword>
<dbReference type="InterPro" id="IPR057670">
    <property type="entry name" value="SH3_retrovirus"/>
</dbReference>
<dbReference type="GO" id="GO:0005524">
    <property type="term" value="F:ATP binding"/>
    <property type="evidence" value="ECO:0007669"/>
    <property type="project" value="UniProtKB-KW"/>
</dbReference>
<keyword evidence="5" id="KW-0547">Nucleotide-binding</keyword>
<evidence type="ECO:0000256" key="3">
    <source>
        <dbReference type="ARBA" id="ARBA00022722"/>
    </source>
</evidence>
<evidence type="ECO:0000256" key="9">
    <source>
        <dbReference type="ARBA" id="ARBA00022842"/>
    </source>
</evidence>
<keyword evidence="6" id="KW-0255">Endonuclease</keyword>
<organism evidence="17 18">
    <name type="scientific">Senna tora</name>
    <dbReference type="NCBI Taxonomy" id="362788"/>
    <lineage>
        <taxon>Eukaryota</taxon>
        <taxon>Viridiplantae</taxon>
        <taxon>Streptophyta</taxon>
        <taxon>Embryophyta</taxon>
        <taxon>Tracheophyta</taxon>
        <taxon>Spermatophyta</taxon>
        <taxon>Magnoliopsida</taxon>
        <taxon>eudicotyledons</taxon>
        <taxon>Gunneridae</taxon>
        <taxon>Pentapetalae</taxon>
        <taxon>rosids</taxon>
        <taxon>fabids</taxon>
        <taxon>Fabales</taxon>
        <taxon>Fabaceae</taxon>
        <taxon>Caesalpinioideae</taxon>
        <taxon>Cassia clade</taxon>
        <taxon>Senna</taxon>
    </lineage>
</organism>
<keyword evidence="12" id="KW-0548">Nucleotidyltransferase</keyword>
<dbReference type="InterPro" id="IPR054722">
    <property type="entry name" value="PolX-like_BBD"/>
</dbReference>
<evidence type="ECO:0000256" key="14">
    <source>
        <dbReference type="SAM" id="MobiDB-lite"/>
    </source>
</evidence>
<feature type="domain" description="Retrovirus-related Pol polyprotein from transposon TNT 1-94-like beta-barrel" evidence="15">
    <location>
        <begin position="157"/>
        <end position="195"/>
    </location>
</feature>
<proteinExistence type="predicted"/>
<keyword evidence="12" id="KW-0808">Transferase</keyword>
<name>A0A834T3B6_9FABA</name>
<feature type="domain" description="Retroviral polymerase SH3-like" evidence="16">
    <location>
        <begin position="251"/>
        <end position="278"/>
    </location>
</feature>
<dbReference type="GO" id="GO:0006310">
    <property type="term" value="P:DNA recombination"/>
    <property type="evidence" value="ECO:0007669"/>
    <property type="project" value="UniProtKB-KW"/>
</dbReference>
<keyword evidence="13" id="KW-0233">DNA recombination</keyword>
<evidence type="ECO:0000313" key="17">
    <source>
        <dbReference type="EMBL" id="KAF7808559.1"/>
    </source>
</evidence>
<keyword evidence="18" id="KW-1185">Reference proteome</keyword>
<accession>A0A834T3B6</accession>
<evidence type="ECO:0000256" key="5">
    <source>
        <dbReference type="ARBA" id="ARBA00022741"/>
    </source>
</evidence>
<reference evidence="17" key="1">
    <citation type="submission" date="2020-09" db="EMBL/GenBank/DDBJ databases">
        <title>Genome-Enabled Discovery of Anthraquinone Biosynthesis in Senna tora.</title>
        <authorList>
            <person name="Kang S.-H."/>
            <person name="Pandey R.P."/>
            <person name="Lee C.-M."/>
            <person name="Sim J.-S."/>
            <person name="Jeong J.-T."/>
            <person name="Choi B.-S."/>
            <person name="Jung M."/>
            <person name="Ginzburg D."/>
            <person name="Zhao K."/>
            <person name="Won S.Y."/>
            <person name="Oh T.-J."/>
            <person name="Yu Y."/>
            <person name="Kim N.-H."/>
            <person name="Lee O.R."/>
            <person name="Lee T.-H."/>
            <person name="Bashyal P."/>
            <person name="Kim T.-S."/>
            <person name="Lee W.-H."/>
            <person name="Kawkins C."/>
            <person name="Kim C.-K."/>
            <person name="Kim J.S."/>
            <person name="Ahn B.O."/>
            <person name="Rhee S.Y."/>
            <person name="Sohng J.K."/>
        </authorList>
    </citation>
    <scope>NUCLEOTIDE SEQUENCE</scope>
    <source>
        <tissue evidence="17">Leaf</tissue>
    </source>
</reference>